<keyword evidence="4" id="KW-1185">Reference proteome</keyword>
<keyword evidence="2" id="KW-1133">Transmembrane helix</keyword>
<gene>
    <name evidence="3" type="ORF">GSI_02915</name>
</gene>
<dbReference type="OrthoDB" id="10600566at2759"/>
<dbReference type="Proteomes" id="UP000230002">
    <property type="component" value="Unassembled WGS sequence"/>
</dbReference>
<evidence type="ECO:0000313" key="3">
    <source>
        <dbReference type="EMBL" id="PIL35126.1"/>
    </source>
</evidence>
<keyword evidence="2" id="KW-0812">Transmembrane</keyword>
<protein>
    <submittedName>
        <fullName evidence="3">Uncharacterized protein</fullName>
    </submittedName>
</protein>
<sequence length="205" mass="21531">MSNASSSPNVLNPNSFSGIGVGTTVNDTAVSCSSSEIDYTLYFKVMLFLLFVMAGALVSGFSASAGAIRSLALAVQDHRQHTHRVHTQDVEARSSTSPLNEDDAPEKVPEAGPARMAPAVGPSESDSDLYEDSSYSSSPPLPPPPTRQSRGHKLWTKVQDAVSDSAWPTLALNTANVAATFVLSGPSSLLYSLPTPVTDPGPRSN</sequence>
<dbReference type="AlphaFoldDB" id="A0A2G8SMY1"/>
<organism evidence="3 4">
    <name type="scientific">Ganoderma sinense ZZ0214-1</name>
    <dbReference type="NCBI Taxonomy" id="1077348"/>
    <lineage>
        <taxon>Eukaryota</taxon>
        <taxon>Fungi</taxon>
        <taxon>Dikarya</taxon>
        <taxon>Basidiomycota</taxon>
        <taxon>Agaricomycotina</taxon>
        <taxon>Agaricomycetes</taxon>
        <taxon>Polyporales</taxon>
        <taxon>Polyporaceae</taxon>
        <taxon>Ganoderma</taxon>
    </lineage>
</organism>
<name>A0A2G8SMY1_9APHY</name>
<dbReference type="EMBL" id="AYKW01000004">
    <property type="protein sequence ID" value="PIL35126.1"/>
    <property type="molecule type" value="Genomic_DNA"/>
</dbReference>
<feature type="transmembrane region" description="Helical" evidence="2">
    <location>
        <begin position="41"/>
        <end position="61"/>
    </location>
</feature>
<keyword evidence="2" id="KW-0472">Membrane</keyword>
<reference evidence="3 4" key="1">
    <citation type="journal article" date="2015" name="Sci. Rep.">
        <title>Chromosome-level genome map provides insights into diverse defense mechanisms in the medicinal fungus Ganoderma sinense.</title>
        <authorList>
            <person name="Zhu Y."/>
            <person name="Xu J."/>
            <person name="Sun C."/>
            <person name="Zhou S."/>
            <person name="Xu H."/>
            <person name="Nelson D.R."/>
            <person name="Qian J."/>
            <person name="Song J."/>
            <person name="Luo H."/>
            <person name="Xiang L."/>
            <person name="Li Y."/>
            <person name="Xu Z."/>
            <person name="Ji A."/>
            <person name="Wang L."/>
            <person name="Lu S."/>
            <person name="Hayward A."/>
            <person name="Sun W."/>
            <person name="Li X."/>
            <person name="Schwartz D.C."/>
            <person name="Wang Y."/>
            <person name="Chen S."/>
        </authorList>
    </citation>
    <scope>NUCLEOTIDE SEQUENCE [LARGE SCALE GENOMIC DNA]</scope>
    <source>
        <strain evidence="3 4">ZZ0214-1</strain>
    </source>
</reference>
<evidence type="ECO:0000313" key="4">
    <source>
        <dbReference type="Proteomes" id="UP000230002"/>
    </source>
</evidence>
<evidence type="ECO:0000256" key="2">
    <source>
        <dbReference type="SAM" id="Phobius"/>
    </source>
</evidence>
<proteinExistence type="predicted"/>
<accession>A0A2G8SMY1</accession>
<comment type="caution">
    <text evidence="3">The sequence shown here is derived from an EMBL/GenBank/DDBJ whole genome shotgun (WGS) entry which is preliminary data.</text>
</comment>
<feature type="region of interest" description="Disordered" evidence="1">
    <location>
        <begin position="82"/>
        <end position="153"/>
    </location>
</feature>
<evidence type="ECO:0000256" key="1">
    <source>
        <dbReference type="SAM" id="MobiDB-lite"/>
    </source>
</evidence>